<feature type="transmembrane region" description="Helical" evidence="1">
    <location>
        <begin position="348"/>
        <end position="367"/>
    </location>
</feature>
<feature type="transmembrane region" description="Helical" evidence="1">
    <location>
        <begin position="83"/>
        <end position="105"/>
    </location>
</feature>
<accession>A0ABW1R8H2</accession>
<reference evidence="3" key="1">
    <citation type="journal article" date="2019" name="Int. J. Syst. Evol. Microbiol.">
        <title>The Global Catalogue of Microorganisms (GCM) 10K type strain sequencing project: providing services to taxonomists for standard genome sequencing and annotation.</title>
        <authorList>
            <consortium name="The Broad Institute Genomics Platform"/>
            <consortium name="The Broad Institute Genome Sequencing Center for Infectious Disease"/>
            <person name="Wu L."/>
            <person name="Ma J."/>
        </authorList>
    </citation>
    <scope>NUCLEOTIDE SEQUENCE [LARGE SCALE GENOMIC DNA]</scope>
    <source>
        <strain evidence="3">CCM 8904</strain>
    </source>
</reference>
<gene>
    <name evidence="2" type="ORF">ACFQGP_01150</name>
</gene>
<feature type="transmembrane region" description="Helical" evidence="1">
    <location>
        <begin position="295"/>
        <end position="314"/>
    </location>
</feature>
<keyword evidence="1" id="KW-0472">Membrane</keyword>
<keyword evidence="1" id="KW-1133">Transmembrane helix</keyword>
<name>A0ABW1R8H2_9LACO</name>
<keyword evidence="3" id="KW-1185">Reference proteome</keyword>
<protein>
    <submittedName>
        <fullName evidence="2">DUF998 domain-containing protein</fullName>
    </submittedName>
</protein>
<organism evidence="2 3">
    <name type="scientific">Loigolactobacillus jiayinensis</name>
    <dbReference type="NCBI Taxonomy" id="2486016"/>
    <lineage>
        <taxon>Bacteria</taxon>
        <taxon>Bacillati</taxon>
        <taxon>Bacillota</taxon>
        <taxon>Bacilli</taxon>
        <taxon>Lactobacillales</taxon>
        <taxon>Lactobacillaceae</taxon>
        <taxon>Loigolactobacillus</taxon>
    </lineage>
</organism>
<evidence type="ECO:0000313" key="3">
    <source>
        <dbReference type="Proteomes" id="UP001596289"/>
    </source>
</evidence>
<dbReference type="Proteomes" id="UP001596289">
    <property type="component" value="Unassembled WGS sequence"/>
</dbReference>
<sequence>MSNRVYSVKLPEAIADQLKLTDEQELKVTVANSGILLQAEPKSQNEQRIYVWAAVFAAISSLVFVGVLLNLKRYTIALVGTESIATAVIILGVVTGISLFTIYFVKNRHSSATSSAARIYWRNLPIIVLSFALILSLVLLGAFWLIGLLFEGASFDLGTATAILFAFNFVVNYFMVWSALSLDATRLMWLFTAVIISGVAISMATNGQQHWWQRNLSFLGTSHAISSWQFNLTLIGAALIMVALTDYLFVSLQSIYQHSRRLLVLRVILTAFALDLGAIGLFPNNPRFHVLHTRLAGYLVYFIILLIIGVRWLLPHITKEFTYFSYALGLILLGLEIAFQGIGYLSTTAFEMIAFVLAFSWIVMLLGRLQELAQGGKQVFFTHVKIG</sequence>
<keyword evidence="1" id="KW-0812">Transmembrane</keyword>
<feature type="transmembrane region" description="Helical" evidence="1">
    <location>
        <begin position="262"/>
        <end position="283"/>
    </location>
</feature>
<evidence type="ECO:0000313" key="2">
    <source>
        <dbReference type="EMBL" id="MFC6169195.1"/>
    </source>
</evidence>
<feature type="transmembrane region" description="Helical" evidence="1">
    <location>
        <begin position="126"/>
        <end position="150"/>
    </location>
</feature>
<comment type="caution">
    <text evidence="2">The sequence shown here is derived from an EMBL/GenBank/DDBJ whole genome shotgun (WGS) entry which is preliminary data.</text>
</comment>
<dbReference type="EMBL" id="JBHSSL010000009">
    <property type="protein sequence ID" value="MFC6169195.1"/>
    <property type="molecule type" value="Genomic_DNA"/>
</dbReference>
<feature type="transmembrane region" description="Helical" evidence="1">
    <location>
        <begin position="187"/>
        <end position="208"/>
    </location>
</feature>
<dbReference type="RefSeq" id="WP_125552594.1">
    <property type="nucleotide sequence ID" value="NZ_JBHSSL010000009.1"/>
</dbReference>
<feature type="transmembrane region" description="Helical" evidence="1">
    <location>
        <begin position="49"/>
        <end position="71"/>
    </location>
</feature>
<evidence type="ECO:0000256" key="1">
    <source>
        <dbReference type="SAM" id="Phobius"/>
    </source>
</evidence>
<proteinExistence type="predicted"/>
<feature type="transmembrane region" description="Helical" evidence="1">
    <location>
        <begin position="162"/>
        <end position="180"/>
    </location>
</feature>
<feature type="transmembrane region" description="Helical" evidence="1">
    <location>
        <begin position="228"/>
        <end position="250"/>
    </location>
</feature>
<feature type="transmembrane region" description="Helical" evidence="1">
    <location>
        <begin position="321"/>
        <end position="342"/>
    </location>
</feature>